<feature type="compositionally biased region" description="Basic and acidic residues" evidence="1">
    <location>
        <begin position="217"/>
        <end position="241"/>
    </location>
</feature>
<feature type="compositionally biased region" description="Polar residues" evidence="1">
    <location>
        <begin position="697"/>
        <end position="732"/>
    </location>
</feature>
<feature type="compositionally biased region" description="Polar residues" evidence="1">
    <location>
        <begin position="317"/>
        <end position="329"/>
    </location>
</feature>
<dbReference type="AlphaFoldDB" id="A0A0J1AY57"/>
<protein>
    <submittedName>
        <fullName evidence="2">Uncharacterized protein</fullName>
    </submittedName>
</protein>
<feature type="compositionally biased region" description="Basic and acidic residues" evidence="1">
    <location>
        <begin position="1"/>
        <end position="11"/>
    </location>
</feature>
<feature type="compositionally biased region" description="Low complexity" evidence="1">
    <location>
        <begin position="458"/>
        <end position="467"/>
    </location>
</feature>
<dbReference type="STRING" id="879819.A0A0J1AY57"/>
<proteinExistence type="predicted"/>
<evidence type="ECO:0000313" key="3">
    <source>
        <dbReference type="Proteomes" id="UP000053611"/>
    </source>
</evidence>
<organism evidence="2 3">
    <name type="scientific">Cutaneotrichosporon oleaginosum</name>
    <dbReference type="NCBI Taxonomy" id="879819"/>
    <lineage>
        <taxon>Eukaryota</taxon>
        <taxon>Fungi</taxon>
        <taxon>Dikarya</taxon>
        <taxon>Basidiomycota</taxon>
        <taxon>Agaricomycotina</taxon>
        <taxon>Tremellomycetes</taxon>
        <taxon>Trichosporonales</taxon>
        <taxon>Trichosporonaceae</taxon>
        <taxon>Cutaneotrichosporon</taxon>
    </lineage>
</organism>
<sequence>MSREERRRWDSPRSTSPERRHRPRSIPRRDTYFPEPYRERDQAGPSRSTNAWDPPPIQRADYYEPPAPSVSYHQTGDPLPPIQQVEALASALTSVIQRSGRREVARAVAERLKRFGGGTAEDAQRQVEAAEEDVRTGTVALQLAFVTLLRSALVANGRLGMDDEAVEAIRVRVERLERRVRSPSPERRSPPPPRHPAVPPMPATGFKPTRRGARGKRLGEIEREEGSSEQSAEERDAKRGRARALLEEVLARLEIVEGKADSAVESHLQVADDVSVLESNLLFQDDKLDELIKRISRRRPKESDAGDPPSTAEATEKQQSARPAIQSSGGEADMDIDGSEEEDGEVREKEKDDGGGDNSGGGDVRESSVTASAAIELLLPTNSSATARHQPGDRGLVDEMTRLREQMALMERRLDGMQSAGPAASTEATDVDKPDGEPTRPQPEASSQQPKLSPPPNEVESPPSVSPEELNAIWKTLRDLSAQFAGLQLRVDALSKVDVAAMIQAERGHIQTAVQNLLTTKWKEMMAGAEAAMEARLEAHIVRAVPAVLAQEIRAAAAKSPIPSRPQVSQSAPPPTLAQSPPVPLLHRLSGANANEPPALGLAQRISDGSDVRAQQIASQALEKQHMQQHALPDKQWSQQLAQVQGQHGTQQQTSHTEGQTTALAHPQLQQGQQQQFQQQQQQHQQQQQQQQQLLQASMQRQGSNGGNSVHSMQRQASNGGTSVLSTLPHGNSSTTQQQAASVSTSATAFMRAAPNANPNASLATTQTNAKIPTKAQLEAAGLSPKLIIDAKIPAELKIRLLQQWPGWTEQYRQSLLRHQAASGGQHAQHCQQFAQQAQQQHTQGLGPLSPQQMRLAQLIGLIPHSHTAS</sequence>
<feature type="region of interest" description="Disordered" evidence="1">
    <location>
        <begin position="689"/>
        <end position="746"/>
    </location>
</feature>
<keyword evidence="3" id="KW-1185">Reference proteome</keyword>
<feature type="compositionally biased region" description="Pro residues" evidence="1">
    <location>
        <begin position="572"/>
        <end position="584"/>
    </location>
</feature>
<feature type="compositionally biased region" description="Basic and acidic residues" evidence="1">
    <location>
        <begin position="27"/>
        <end position="42"/>
    </location>
</feature>
<evidence type="ECO:0000256" key="1">
    <source>
        <dbReference type="SAM" id="MobiDB-lite"/>
    </source>
</evidence>
<feature type="compositionally biased region" description="Low complexity" evidence="1">
    <location>
        <begin position="733"/>
        <end position="746"/>
    </location>
</feature>
<dbReference type="GeneID" id="28984586"/>
<dbReference type="Proteomes" id="UP000053611">
    <property type="component" value="Unassembled WGS sequence"/>
</dbReference>
<gene>
    <name evidence="2" type="ORF">CC85DRAFT_287678</name>
</gene>
<evidence type="ECO:0000313" key="2">
    <source>
        <dbReference type="EMBL" id="KLT40264.1"/>
    </source>
</evidence>
<feature type="compositionally biased region" description="Acidic residues" evidence="1">
    <location>
        <begin position="332"/>
        <end position="345"/>
    </location>
</feature>
<feature type="region of interest" description="Disordered" evidence="1">
    <location>
        <begin position="558"/>
        <end position="599"/>
    </location>
</feature>
<feature type="region of interest" description="Disordered" evidence="1">
    <location>
        <begin position="294"/>
        <end position="398"/>
    </location>
</feature>
<reference evidence="2 3" key="1">
    <citation type="submission" date="2015-03" db="EMBL/GenBank/DDBJ databases">
        <title>Genomics and transcriptomics of the oil-accumulating basidiomycete yeast T. oleaginosus allow insights into substrate utilization and the diverse evolutionary trajectories of mating systems in fungi.</title>
        <authorList>
            <consortium name="DOE Joint Genome Institute"/>
            <person name="Kourist R."/>
            <person name="Kracht O."/>
            <person name="Bracharz F."/>
            <person name="Lipzen A."/>
            <person name="Nolan M."/>
            <person name="Ohm R."/>
            <person name="Grigoriev I."/>
            <person name="Sun S."/>
            <person name="Heitman J."/>
            <person name="Bruck T."/>
            <person name="Nowrousian M."/>
        </authorList>
    </citation>
    <scope>NUCLEOTIDE SEQUENCE [LARGE SCALE GENOMIC DNA]</scope>
    <source>
        <strain evidence="2 3">IBC0246</strain>
    </source>
</reference>
<name>A0A0J1AY57_9TREE</name>
<feature type="region of interest" description="Disordered" evidence="1">
    <location>
        <begin position="639"/>
        <end position="662"/>
    </location>
</feature>
<feature type="compositionally biased region" description="Pro residues" evidence="1">
    <location>
        <begin position="190"/>
        <end position="202"/>
    </location>
</feature>
<feature type="compositionally biased region" description="Basic and acidic residues" evidence="1">
    <location>
        <begin position="179"/>
        <end position="189"/>
    </location>
</feature>
<feature type="region of interest" description="Disordered" evidence="1">
    <location>
        <begin position="416"/>
        <end position="467"/>
    </location>
</feature>
<dbReference type="EMBL" id="KQ087238">
    <property type="protein sequence ID" value="KLT40264.1"/>
    <property type="molecule type" value="Genomic_DNA"/>
</dbReference>
<accession>A0A0J1AY57</accession>
<feature type="region of interest" description="Disordered" evidence="1">
    <location>
        <begin position="1"/>
        <end position="79"/>
    </location>
</feature>
<feature type="region of interest" description="Disordered" evidence="1">
    <location>
        <begin position="179"/>
        <end position="241"/>
    </location>
</feature>
<dbReference type="RefSeq" id="XP_018276755.1">
    <property type="nucleotide sequence ID" value="XM_018423983.1"/>
</dbReference>